<proteinExistence type="predicted"/>
<evidence type="ECO:0000313" key="1">
    <source>
        <dbReference type="EMBL" id="DAE01582.1"/>
    </source>
</evidence>
<reference evidence="1" key="1">
    <citation type="journal article" date="2021" name="Proc. Natl. Acad. Sci. U.S.A.">
        <title>A Catalog of Tens of Thousands of Viruses from Human Metagenomes Reveals Hidden Associations with Chronic Diseases.</title>
        <authorList>
            <person name="Tisza M.J."/>
            <person name="Buck C.B."/>
        </authorList>
    </citation>
    <scope>NUCLEOTIDE SEQUENCE</scope>
    <source>
        <strain evidence="1">CtfOA1</strain>
    </source>
</reference>
<protein>
    <submittedName>
        <fullName evidence="1">Uncharacterized protein</fullName>
    </submittedName>
</protein>
<organism evidence="1">
    <name type="scientific">Myoviridae sp. ctfOA1</name>
    <dbReference type="NCBI Taxonomy" id="2825148"/>
    <lineage>
        <taxon>Viruses</taxon>
        <taxon>Duplodnaviria</taxon>
        <taxon>Heunggongvirae</taxon>
        <taxon>Uroviricota</taxon>
        <taxon>Caudoviricetes</taxon>
    </lineage>
</organism>
<sequence>MPFSASVRLCFDVVALWSGEGMEKESPCQRGAEGLVWRLAFALVALTLWQGEASIFLNGQAAVGGDARA</sequence>
<name>A0A8S5P3A4_9CAUD</name>
<dbReference type="EMBL" id="BK015327">
    <property type="protein sequence ID" value="DAE01582.1"/>
    <property type="molecule type" value="Genomic_DNA"/>
</dbReference>
<accession>A0A8S5P3A4</accession>